<proteinExistence type="predicted"/>
<protein>
    <submittedName>
        <fullName evidence="2">Uncharacterized protein</fullName>
    </submittedName>
</protein>
<feature type="compositionally biased region" description="Basic and acidic residues" evidence="1">
    <location>
        <begin position="279"/>
        <end position="290"/>
    </location>
</feature>
<feature type="compositionally biased region" description="Polar residues" evidence="1">
    <location>
        <begin position="320"/>
        <end position="331"/>
    </location>
</feature>
<feature type="compositionally biased region" description="Acidic residues" evidence="1">
    <location>
        <begin position="377"/>
        <end position="402"/>
    </location>
</feature>
<feature type="region of interest" description="Disordered" evidence="1">
    <location>
        <begin position="215"/>
        <end position="431"/>
    </location>
</feature>
<feature type="compositionally biased region" description="Polar residues" evidence="1">
    <location>
        <begin position="345"/>
        <end position="358"/>
    </location>
</feature>
<dbReference type="OrthoDB" id="6272418at2759"/>
<evidence type="ECO:0000313" key="3">
    <source>
        <dbReference type="Proteomes" id="UP000728185"/>
    </source>
</evidence>
<comment type="caution">
    <text evidence="2">The sequence shown here is derived from an EMBL/GenBank/DDBJ whole genome shotgun (WGS) entry which is preliminary data.</text>
</comment>
<keyword evidence="3" id="KW-1185">Reference proteome</keyword>
<organism evidence="2 3">
    <name type="scientific">Fasciolopsis buskii</name>
    <dbReference type="NCBI Taxonomy" id="27845"/>
    <lineage>
        <taxon>Eukaryota</taxon>
        <taxon>Metazoa</taxon>
        <taxon>Spiralia</taxon>
        <taxon>Lophotrochozoa</taxon>
        <taxon>Platyhelminthes</taxon>
        <taxon>Trematoda</taxon>
        <taxon>Digenea</taxon>
        <taxon>Plagiorchiida</taxon>
        <taxon>Echinostomata</taxon>
        <taxon>Echinostomatoidea</taxon>
        <taxon>Fasciolidae</taxon>
        <taxon>Fasciolopsis</taxon>
    </lineage>
</organism>
<accession>A0A8E0S4X0</accession>
<feature type="compositionally biased region" description="Basic and acidic residues" evidence="1">
    <location>
        <begin position="403"/>
        <end position="416"/>
    </location>
</feature>
<dbReference type="EMBL" id="LUCM01001992">
    <property type="protein sequence ID" value="KAA0198019.1"/>
    <property type="molecule type" value="Genomic_DNA"/>
</dbReference>
<gene>
    <name evidence="2" type="ORF">FBUS_10354</name>
</gene>
<name>A0A8E0S4X0_9TREM</name>
<feature type="compositionally biased region" description="Acidic residues" evidence="1">
    <location>
        <begin position="255"/>
        <end position="264"/>
    </location>
</feature>
<evidence type="ECO:0000256" key="1">
    <source>
        <dbReference type="SAM" id="MobiDB-lite"/>
    </source>
</evidence>
<feature type="compositionally biased region" description="Basic and acidic residues" evidence="1">
    <location>
        <begin position="215"/>
        <end position="225"/>
    </location>
</feature>
<reference evidence="2" key="1">
    <citation type="submission" date="2019-05" db="EMBL/GenBank/DDBJ databases">
        <title>Annotation for the trematode Fasciolopsis buski.</title>
        <authorList>
            <person name="Choi Y.-J."/>
        </authorList>
    </citation>
    <scope>NUCLEOTIDE SEQUENCE</scope>
    <source>
        <strain evidence="2">HT</strain>
        <tissue evidence="2">Whole worm</tissue>
    </source>
</reference>
<evidence type="ECO:0000313" key="2">
    <source>
        <dbReference type="EMBL" id="KAA0198019.1"/>
    </source>
</evidence>
<feature type="compositionally biased region" description="Basic and acidic residues" evidence="1">
    <location>
        <begin position="233"/>
        <end position="243"/>
    </location>
</feature>
<feature type="compositionally biased region" description="Acidic residues" evidence="1">
    <location>
        <begin position="359"/>
        <end position="370"/>
    </location>
</feature>
<dbReference type="Proteomes" id="UP000728185">
    <property type="component" value="Unassembled WGS sequence"/>
</dbReference>
<sequence>MANSAVHRATELINSVKTRLESPGPVRHRSFPPRRSSSVDRVSVNVNNAEINSFETCSLQTTSTSSSAHSGFLNFALPTTVNQNDPLPQPTCRLGPFQAEWLSGPNATWRLVTQDATMSPLDQADAAEPGLKSLLRANKALKKEQGFLRTKLNVLYDELAKRTALVHSHERKLEKLRSQVRQKMPNNLIEGMRSDMRRELEHKLEAERLRTEKKSFINLTSKDETNQPVKKTAGHDLGPRADVPDSLTSNHGDEWETTDEDSEKVEEKSGQSESCLNAEQKKPSRKRVDWSESTTEESTHNLKSGQQRGNKESSVGLKINSDSSSASTTEDVTGDETNEHDTTGDESQTATTKASDSGTLEDEDEVEEESASSVTDDGTDDEDAEDEQELDQQETSEEEEEDLSKTDESSKTEGRLSCRPRVVQFGKVSRR</sequence>
<dbReference type="AlphaFoldDB" id="A0A8E0S4X0"/>